<dbReference type="GO" id="GO:0016020">
    <property type="term" value="C:membrane"/>
    <property type="evidence" value="ECO:0007669"/>
    <property type="project" value="UniProtKB-SubCell"/>
</dbReference>
<proteinExistence type="predicted"/>
<dbReference type="Proteomes" id="UP000248916">
    <property type="component" value="Unassembled WGS sequence"/>
</dbReference>
<comment type="caution">
    <text evidence="7">The sequence shown here is derived from an EMBL/GenBank/DDBJ whole genome shotgun (WGS) entry which is preliminary data.</text>
</comment>
<feature type="transmembrane region" description="Helical" evidence="5">
    <location>
        <begin position="126"/>
        <end position="148"/>
    </location>
</feature>
<evidence type="ECO:0000256" key="3">
    <source>
        <dbReference type="ARBA" id="ARBA00022989"/>
    </source>
</evidence>
<feature type="domain" description="Cation efflux protein transmembrane" evidence="6">
    <location>
        <begin position="19"/>
        <end position="205"/>
    </location>
</feature>
<sequence length="319" mass="34221">MTRPDRTTRQRIEARSLGLAMAGNLVMAAAGFVAGALSNSNAILLDGLFSLVGFGAAWLGRRVAVRADAPPDRIRPFGYAADEAIFTTFRALSLLGLVLFAVATAGRNIANYVRGAPPEPLIFAPMLVYFALIGAICLALWASHFVAWRRTNRQSGVLRLEMTAALFDGVITAAAGGGLALVYFFQDGFLAPVAPIGDSLVVLLLCLAATGTYLRDFGRGLRELAGATAPPAELAAARRALRPAIAEDGGRLRDLSIIRMGRLRLIAVYYDPGRPITAAELDRLNLRMIADARAALEGADVWLQMTEHPRRWPPELDPA</sequence>
<evidence type="ECO:0000256" key="4">
    <source>
        <dbReference type="ARBA" id="ARBA00023136"/>
    </source>
</evidence>
<dbReference type="Pfam" id="PF01545">
    <property type="entry name" value="Cation_efflux"/>
    <property type="match status" value="1"/>
</dbReference>
<organism evidence="7 8">
    <name type="scientific">Palleronia aestuarii</name>
    <dbReference type="NCBI Taxonomy" id="568105"/>
    <lineage>
        <taxon>Bacteria</taxon>
        <taxon>Pseudomonadati</taxon>
        <taxon>Pseudomonadota</taxon>
        <taxon>Alphaproteobacteria</taxon>
        <taxon>Rhodobacterales</taxon>
        <taxon>Roseobacteraceae</taxon>
        <taxon>Palleronia</taxon>
    </lineage>
</organism>
<keyword evidence="4 5" id="KW-0472">Membrane</keyword>
<keyword evidence="8" id="KW-1185">Reference proteome</keyword>
<dbReference type="SUPFAM" id="SSF161111">
    <property type="entry name" value="Cation efflux protein transmembrane domain-like"/>
    <property type="match status" value="1"/>
</dbReference>
<evidence type="ECO:0000256" key="1">
    <source>
        <dbReference type="ARBA" id="ARBA00004141"/>
    </source>
</evidence>
<gene>
    <name evidence="7" type="ORF">LX81_02751</name>
</gene>
<feature type="transmembrane region" description="Helical" evidence="5">
    <location>
        <begin position="160"/>
        <end position="185"/>
    </location>
</feature>
<dbReference type="InterPro" id="IPR027469">
    <property type="entry name" value="Cation_efflux_TMD_sf"/>
</dbReference>
<evidence type="ECO:0000256" key="5">
    <source>
        <dbReference type="SAM" id="Phobius"/>
    </source>
</evidence>
<dbReference type="OrthoDB" id="9810598at2"/>
<keyword evidence="2 5" id="KW-0812">Transmembrane</keyword>
<feature type="transmembrane region" description="Helical" evidence="5">
    <location>
        <begin position="84"/>
        <end position="106"/>
    </location>
</feature>
<dbReference type="RefSeq" id="WP_111537861.1">
    <property type="nucleotide sequence ID" value="NZ_QKZL01000012.1"/>
</dbReference>
<protein>
    <submittedName>
        <fullName evidence="7">Putative Co/Zn/Cd cation transporter (Cation efflux family)</fullName>
    </submittedName>
</protein>
<accession>A0A2W7N485</accession>
<feature type="transmembrane region" description="Helical" evidence="5">
    <location>
        <begin position="191"/>
        <end position="214"/>
    </location>
</feature>
<comment type="subcellular location">
    <subcellularLocation>
        <location evidence="1">Membrane</location>
        <topology evidence="1">Multi-pass membrane protein</topology>
    </subcellularLocation>
</comment>
<dbReference type="EMBL" id="QKZL01000012">
    <property type="protein sequence ID" value="PZX14900.1"/>
    <property type="molecule type" value="Genomic_DNA"/>
</dbReference>
<name>A0A2W7N485_9RHOB</name>
<evidence type="ECO:0000259" key="6">
    <source>
        <dbReference type="Pfam" id="PF01545"/>
    </source>
</evidence>
<reference evidence="7 8" key="1">
    <citation type="submission" date="2018-06" db="EMBL/GenBank/DDBJ databases">
        <title>Genomic Encyclopedia of Archaeal and Bacterial Type Strains, Phase II (KMG-II): from individual species to whole genera.</title>
        <authorList>
            <person name="Goeker M."/>
        </authorList>
    </citation>
    <scope>NUCLEOTIDE SEQUENCE [LARGE SCALE GENOMIC DNA]</scope>
    <source>
        <strain evidence="7 8">DSM 22009</strain>
    </source>
</reference>
<feature type="transmembrane region" description="Helical" evidence="5">
    <location>
        <begin position="43"/>
        <end position="64"/>
    </location>
</feature>
<dbReference type="GO" id="GO:0008324">
    <property type="term" value="F:monoatomic cation transmembrane transporter activity"/>
    <property type="evidence" value="ECO:0007669"/>
    <property type="project" value="InterPro"/>
</dbReference>
<evidence type="ECO:0000256" key="2">
    <source>
        <dbReference type="ARBA" id="ARBA00022692"/>
    </source>
</evidence>
<keyword evidence="3 5" id="KW-1133">Transmembrane helix</keyword>
<feature type="transmembrane region" description="Helical" evidence="5">
    <location>
        <begin position="12"/>
        <end position="37"/>
    </location>
</feature>
<dbReference type="AlphaFoldDB" id="A0A2W7N485"/>
<evidence type="ECO:0000313" key="7">
    <source>
        <dbReference type="EMBL" id="PZX14900.1"/>
    </source>
</evidence>
<dbReference type="InterPro" id="IPR058533">
    <property type="entry name" value="Cation_efflux_TM"/>
</dbReference>
<dbReference type="Gene3D" id="1.20.1510.10">
    <property type="entry name" value="Cation efflux protein transmembrane domain"/>
    <property type="match status" value="1"/>
</dbReference>
<evidence type="ECO:0000313" key="8">
    <source>
        <dbReference type="Proteomes" id="UP000248916"/>
    </source>
</evidence>